<dbReference type="PATRIC" id="fig|517011.3.peg.502"/>
<dbReference type="EMBL" id="LDJK01000014">
    <property type="protein sequence ID" value="KRG75306.1"/>
    <property type="molecule type" value="Genomic_DNA"/>
</dbReference>
<dbReference type="PANTHER" id="PTHR47506:SF1">
    <property type="entry name" value="HTH-TYPE TRANSCRIPTIONAL REGULATOR YJDC"/>
    <property type="match status" value="1"/>
</dbReference>
<feature type="domain" description="HTH tetR-type" evidence="5">
    <location>
        <begin position="9"/>
        <end position="71"/>
    </location>
</feature>
<comment type="caution">
    <text evidence="6">The sequence shown here is derived from an EMBL/GenBank/DDBJ whole genome shotgun (WGS) entry which is preliminary data.</text>
</comment>
<dbReference type="InterPro" id="IPR011075">
    <property type="entry name" value="TetR_C"/>
</dbReference>
<dbReference type="RefSeq" id="WP_057507609.1">
    <property type="nucleotide sequence ID" value="NZ_LDJK01000014.1"/>
</dbReference>
<keyword evidence="1" id="KW-0805">Transcription regulation</keyword>
<protein>
    <submittedName>
        <fullName evidence="6">TetR family transcriptional regulator</fullName>
    </submittedName>
</protein>
<sequence length="203" mass="21920">MAQIGRPRSFDRDTAVDQALHLFWEQGYESTSLAQLKAAIGGGITAPSFYAAFGSKEALFKECMERYLATFAQVTHCLWDTSLAPRQALELALRGSARMQCERGHPKGCMVALGVMSAPSPELTALTAPLTCSRAHTRAGIRACVDRAIAKGDLRPRTDPAALAFVFDSFLLGLTTLARDGKTFKAMDAAIQQVMVVWDAHAG</sequence>
<keyword evidence="2 4" id="KW-0238">DNA-binding</keyword>
<evidence type="ECO:0000256" key="2">
    <source>
        <dbReference type="ARBA" id="ARBA00023125"/>
    </source>
</evidence>
<feature type="DNA-binding region" description="H-T-H motif" evidence="4">
    <location>
        <begin position="34"/>
        <end position="53"/>
    </location>
</feature>
<dbReference type="PROSITE" id="PS50977">
    <property type="entry name" value="HTH_TETR_2"/>
    <property type="match status" value="1"/>
</dbReference>
<evidence type="ECO:0000256" key="4">
    <source>
        <dbReference type="PROSITE-ProRule" id="PRU00335"/>
    </source>
</evidence>
<proteinExistence type="predicted"/>
<dbReference type="InterPro" id="IPR001647">
    <property type="entry name" value="HTH_TetR"/>
</dbReference>
<dbReference type="InterPro" id="IPR036271">
    <property type="entry name" value="Tet_transcr_reg_TetR-rel_C_sf"/>
</dbReference>
<dbReference type="Gene3D" id="1.10.10.60">
    <property type="entry name" value="Homeodomain-like"/>
    <property type="match status" value="1"/>
</dbReference>
<evidence type="ECO:0000313" key="7">
    <source>
        <dbReference type="Proteomes" id="UP000051386"/>
    </source>
</evidence>
<evidence type="ECO:0000259" key="5">
    <source>
        <dbReference type="PROSITE" id="PS50977"/>
    </source>
</evidence>
<dbReference type="PANTHER" id="PTHR47506">
    <property type="entry name" value="TRANSCRIPTIONAL REGULATORY PROTEIN"/>
    <property type="match status" value="1"/>
</dbReference>
<reference evidence="6 7" key="1">
    <citation type="submission" date="2015-05" db="EMBL/GenBank/DDBJ databases">
        <title>Genome sequencing and analysis of members of genus Stenotrophomonas.</title>
        <authorList>
            <person name="Patil P.P."/>
            <person name="Midha S."/>
            <person name="Patil P.B."/>
        </authorList>
    </citation>
    <scope>NUCLEOTIDE SEQUENCE [LARGE SCALE GENOMIC DNA]</scope>
    <source>
        <strain evidence="6 7">DSM 21508</strain>
    </source>
</reference>
<keyword evidence="3" id="KW-0804">Transcription</keyword>
<dbReference type="SUPFAM" id="SSF48498">
    <property type="entry name" value="Tetracyclin repressor-like, C-terminal domain"/>
    <property type="match status" value="1"/>
</dbReference>
<dbReference type="AlphaFoldDB" id="A0A0R0DAQ3"/>
<name>A0A0R0DAQ3_9GAMM</name>
<dbReference type="SUPFAM" id="SSF46689">
    <property type="entry name" value="Homeodomain-like"/>
    <property type="match status" value="1"/>
</dbReference>
<dbReference type="Proteomes" id="UP000051386">
    <property type="component" value="Unassembled WGS sequence"/>
</dbReference>
<dbReference type="Pfam" id="PF16925">
    <property type="entry name" value="TetR_C_13"/>
    <property type="match status" value="1"/>
</dbReference>
<accession>A0A0R0DAQ3</accession>
<dbReference type="Gene3D" id="1.10.357.10">
    <property type="entry name" value="Tetracycline Repressor, domain 2"/>
    <property type="match status" value="1"/>
</dbReference>
<gene>
    <name evidence="6" type="ORF">ABB28_05180</name>
</gene>
<dbReference type="Pfam" id="PF00440">
    <property type="entry name" value="TetR_N"/>
    <property type="match status" value="1"/>
</dbReference>
<evidence type="ECO:0000256" key="3">
    <source>
        <dbReference type="ARBA" id="ARBA00023163"/>
    </source>
</evidence>
<keyword evidence="7" id="KW-1185">Reference proteome</keyword>
<organism evidence="6 7">
    <name type="scientific">Stenotrophomonas chelatiphaga</name>
    <dbReference type="NCBI Taxonomy" id="517011"/>
    <lineage>
        <taxon>Bacteria</taxon>
        <taxon>Pseudomonadati</taxon>
        <taxon>Pseudomonadota</taxon>
        <taxon>Gammaproteobacteria</taxon>
        <taxon>Lysobacterales</taxon>
        <taxon>Lysobacteraceae</taxon>
        <taxon>Stenotrophomonas</taxon>
    </lineage>
</organism>
<evidence type="ECO:0000256" key="1">
    <source>
        <dbReference type="ARBA" id="ARBA00023015"/>
    </source>
</evidence>
<evidence type="ECO:0000313" key="6">
    <source>
        <dbReference type="EMBL" id="KRG75306.1"/>
    </source>
</evidence>
<dbReference type="InterPro" id="IPR009057">
    <property type="entry name" value="Homeodomain-like_sf"/>
</dbReference>
<dbReference type="GO" id="GO:0003677">
    <property type="term" value="F:DNA binding"/>
    <property type="evidence" value="ECO:0007669"/>
    <property type="project" value="UniProtKB-UniRule"/>
</dbReference>